<evidence type="ECO:0000256" key="1">
    <source>
        <dbReference type="SAM" id="MobiDB-lite"/>
    </source>
</evidence>
<organism evidence="2">
    <name type="scientific">Penaeus semisulcatus majanivirus</name>
    <dbReference type="NCBI Taxonomy" id="2984274"/>
    <lineage>
        <taxon>Viruses</taxon>
        <taxon>Viruses incertae sedis</taxon>
        <taxon>Naldaviricetes</taxon>
        <taxon>Nimaviridae</taxon>
    </lineage>
</organism>
<name>A0A9C7C5T6_9VIRU</name>
<accession>A0A9C7C5T6</accession>
<evidence type="ECO:0000313" key="2">
    <source>
        <dbReference type="EMBL" id="BDT62269.1"/>
    </source>
</evidence>
<proteinExistence type="predicted"/>
<dbReference type="EMBL" id="LC738873">
    <property type="protein sequence ID" value="BDT62269.1"/>
    <property type="molecule type" value="Genomic_DNA"/>
</dbReference>
<sequence>MSQQAAETRVRREDDSVYERHIVEKCSTMKQLQHCSDYTLRRVDRDVIETSLPRIENSANPTVFGPELSDPIIFALSRVCDGNYYDLVFTHSCDSSLKPQLSLWYLRRSLPEVPYVHSGDVRDGPTLLQMMNIVCGHMDPNSDSIVGAVTAHAHDLRLFRDIAGCQPCICIPDHGRRIIHFMPCPLDFDAVGSGDVRHIVKYAIIPRERKIQWIFPIVTVYGCIRDTVGRFADRLFGESRAPYGKGPYGILFGLYGDGLYDHSYKAPIPYKIGIGLDKLEFFCRLPLHQQQSENERLRKITLQKQKQRQTVTCDNRRIAGKKRKQRLRGVPKRQRRTAKRLLDMPNNADLQSDEIVADAQMTIDDFMSRRCQKVGAITFEVNVYELKKVASVLSYSPIYRWWEMENIENNLTWKKRGSVDIEREGLLSIDKKQHNVWGKLPEKSIYDATTPLSFSTSRVEGGLRTDRRYLILPVADAVLEIMASERTMASYNWRAVERGGALDFVRTIVRGSIHDLTGTRRLDVGRPAVGYLALCVLASAMENVSEMYGEPPENPSPEYVQSKAVQVMRYLFGLCVSIMASGTNRALSDAYRIFTRLDSTSARVRLKPEDFHIIHSMVRAWPYLCFDTKKKEVVGRLVSVVERETERLVLGIIDTEMKRRSVDTVRKRDETLDHLRRKSEWSYKYVRPMCLVLLVHDYPFFRTWDDTVSVYRPSPPTHLLPPPAPGPLPASPPPESAIEARDFEKLKALYAQATEEYPQITQKSGFAKIVGKFLASQIKDVRVVRHAALNKYIKSSDVIYPEKKRLQIAIEQNDETALERATADVSTAIRRLESVYGNRSKIPGRDLQILDMVHRHGGTKCGLWGKNYWFLKRSIKQHRYFSILPSPRFIPYLSPEPALPAIHDGLGYYNALIDIVYKIKQSVSYVFLSSLFYDFHEHSITDYGTYTHCTDCMLYYNMGHRKDFSANIIRHYISKHYEANIDKYRARKEPCI</sequence>
<protein>
    <submittedName>
        <fullName evidence="2">Uncharacterized protein</fullName>
    </submittedName>
</protein>
<reference evidence="2" key="1">
    <citation type="submission" date="2022-10" db="EMBL/GenBank/DDBJ databases">
        <title>Genome sequences of endogenous nimaviruses in decapod crustaceans.</title>
        <authorList>
            <person name="Kawato S."/>
            <person name="Nozaki R."/>
            <person name="Kondo H."/>
            <person name="Hirono I."/>
        </authorList>
    </citation>
    <scope>NUCLEOTIDE SEQUENCE</scope>
    <source>
        <strain evidence="2">Kagawa2020</strain>
    </source>
</reference>
<feature type="region of interest" description="Disordered" evidence="1">
    <location>
        <begin position="715"/>
        <end position="736"/>
    </location>
</feature>
<feature type="compositionally biased region" description="Pro residues" evidence="1">
    <location>
        <begin position="715"/>
        <end position="735"/>
    </location>
</feature>